<accession>A0A3B0UE29</accession>
<feature type="domain" description="AB hydrolase-1" evidence="1">
    <location>
        <begin position="80"/>
        <end position="317"/>
    </location>
</feature>
<sequence length="338" mass="38544">MKRLKRIFSILILLLIVAYLLGPKPPEPEMNKDLPVIYGSLSTMDSFIKKKEAGFTLKKDNESRIIWANDSVHERTDYCLLYLHGFSASWYEGYPTNLEFAKRYGCNAYFPRLASHGIDTVDALIDMTPDRLWESAKESLMIARKLGKKVIIMSTSTGGTLSLKLAADFPEYVEALIMYSPNIRINKGAAFLLSKPWGLQIARYTYDGKYRVTNDDFNSKDCMYWDCKYRLEALVYLQQLIDATMNKETYKNVVAPVFLGYYYKDKENQDPVVKVSAMLKMYDELGTYPDKKVKQAFPNAGTHVIGCVLYSKSVDKVIAATFNFAENILKMKPVVSGQ</sequence>
<dbReference type="InterPro" id="IPR000073">
    <property type="entry name" value="AB_hydrolase_1"/>
</dbReference>
<dbReference type="InterPro" id="IPR029058">
    <property type="entry name" value="AB_hydrolase_fold"/>
</dbReference>
<dbReference type="SUPFAM" id="SSF53474">
    <property type="entry name" value="alpha/beta-Hydrolases"/>
    <property type="match status" value="1"/>
</dbReference>
<protein>
    <recommendedName>
        <fullName evidence="1">AB hydrolase-1 domain-containing protein</fullName>
    </recommendedName>
</protein>
<dbReference type="Pfam" id="PF12697">
    <property type="entry name" value="Abhydrolase_6"/>
    <property type="match status" value="1"/>
</dbReference>
<dbReference type="Gene3D" id="3.40.50.1820">
    <property type="entry name" value="alpha/beta hydrolase"/>
    <property type="match status" value="1"/>
</dbReference>
<organism evidence="2">
    <name type="scientific">hydrothermal vent metagenome</name>
    <dbReference type="NCBI Taxonomy" id="652676"/>
    <lineage>
        <taxon>unclassified sequences</taxon>
        <taxon>metagenomes</taxon>
        <taxon>ecological metagenomes</taxon>
    </lineage>
</organism>
<reference evidence="2" key="1">
    <citation type="submission" date="2018-06" db="EMBL/GenBank/DDBJ databases">
        <authorList>
            <person name="Zhirakovskaya E."/>
        </authorList>
    </citation>
    <scope>NUCLEOTIDE SEQUENCE</scope>
</reference>
<name>A0A3B0UE29_9ZZZZ</name>
<evidence type="ECO:0000259" key="1">
    <source>
        <dbReference type="Pfam" id="PF12697"/>
    </source>
</evidence>
<evidence type="ECO:0000313" key="2">
    <source>
        <dbReference type="EMBL" id="VAW24832.1"/>
    </source>
</evidence>
<proteinExistence type="predicted"/>
<dbReference type="EMBL" id="UOEP01000225">
    <property type="protein sequence ID" value="VAW24832.1"/>
    <property type="molecule type" value="Genomic_DNA"/>
</dbReference>
<gene>
    <name evidence="2" type="ORF">MNBD_BACTEROID01-2915</name>
</gene>
<dbReference type="AlphaFoldDB" id="A0A3B0UE29"/>